<accession>A0ABT9WJC7</accession>
<comment type="caution">
    <text evidence="1">The sequence shown here is derived from an EMBL/GenBank/DDBJ whole genome shotgun (WGS) entry which is preliminary data.</text>
</comment>
<name>A0ABT9WJC7_9BACL</name>
<keyword evidence="2" id="KW-1185">Reference proteome</keyword>
<dbReference type="EMBL" id="JAUSTI010000019">
    <property type="protein sequence ID" value="MDQ0173354.1"/>
    <property type="molecule type" value="Genomic_DNA"/>
</dbReference>
<organism evidence="1 2">
    <name type="scientific">Paenibacillus tundrae</name>
    <dbReference type="NCBI Taxonomy" id="528187"/>
    <lineage>
        <taxon>Bacteria</taxon>
        <taxon>Bacillati</taxon>
        <taxon>Bacillota</taxon>
        <taxon>Bacilli</taxon>
        <taxon>Bacillales</taxon>
        <taxon>Paenibacillaceae</taxon>
        <taxon>Paenibacillus</taxon>
    </lineage>
</organism>
<dbReference type="RefSeq" id="WP_307220295.1">
    <property type="nucleotide sequence ID" value="NZ_JAUSTI010000019.1"/>
</dbReference>
<protein>
    <submittedName>
        <fullName evidence="1">Uncharacterized protein</fullName>
    </submittedName>
</protein>
<gene>
    <name evidence="1" type="ORF">J2T19_004847</name>
</gene>
<dbReference type="Proteomes" id="UP001233836">
    <property type="component" value="Unassembled WGS sequence"/>
</dbReference>
<evidence type="ECO:0000313" key="1">
    <source>
        <dbReference type="EMBL" id="MDQ0173354.1"/>
    </source>
</evidence>
<sequence>MKEIIVSQELLNEFEDIHWFENCGKIEAMELLCSIQQVEGWETAEELDDKEEWEAIISNSRDRLAEFILRKLGYSVRDFNAVVVAVRESQQYKTAIATLNNVIEEKNIKDEFAGTIAWLLLNAGVERAFGEFKGCPSFFGQMLLVLRSGHCPCGWNGRWPQGTLYIY</sequence>
<reference evidence="1 2" key="1">
    <citation type="submission" date="2023-07" db="EMBL/GenBank/DDBJ databases">
        <title>Sorghum-associated microbial communities from plants grown in Nebraska, USA.</title>
        <authorList>
            <person name="Schachtman D."/>
        </authorList>
    </citation>
    <scope>NUCLEOTIDE SEQUENCE [LARGE SCALE GENOMIC DNA]</scope>
    <source>
        <strain evidence="1 2">DS1314</strain>
    </source>
</reference>
<proteinExistence type="predicted"/>
<evidence type="ECO:0000313" key="2">
    <source>
        <dbReference type="Proteomes" id="UP001233836"/>
    </source>
</evidence>